<sequence>MTTRNTTRLTYLIEHMPDMIKRAIDKAFAPVHSKIQDLEHRVSKLEGTGARDALAMLKDDMSKDEVFKDKRAEIDEEELEEEHMTKEIDEEQQVEVAIQRSMDDFITRMVGPSPSSRAPA</sequence>
<dbReference type="EMBL" id="JACEIK010003222">
    <property type="protein sequence ID" value="MCD9640856.1"/>
    <property type="molecule type" value="Genomic_DNA"/>
</dbReference>
<accession>A0ABS8V1B0</accession>
<proteinExistence type="predicted"/>
<evidence type="ECO:0000313" key="3">
    <source>
        <dbReference type="Proteomes" id="UP000823775"/>
    </source>
</evidence>
<gene>
    <name evidence="2" type="ORF">HAX54_026564</name>
</gene>
<comment type="caution">
    <text evidence="2">The sequence shown here is derived from an EMBL/GenBank/DDBJ whole genome shotgun (WGS) entry which is preliminary data.</text>
</comment>
<keyword evidence="3" id="KW-1185">Reference proteome</keyword>
<organism evidence="2 3">
    <name type="scientific">Datura stramonium</name>
    <name type="common">Jimsonweed</name>
    <name type="synonym">Common thornapple</name>
    <dbReference type="NCBI Taxonomy" id="4076"/>
    <lineage>
        <taxon>Eukaryota</taxon>
        <taxon>Viridiplantae</taxon>
        <taxon>Streptophyta</taxon>
        <taxon>Embryophyta</taxon>
        <taxon>Tracheophyta</taxon>
        <taxon>Spermatophyta</taxon>
        <taxon>Magnoliopsida</taxon>
        <taxon>eudicotyledons</taxon>
        <taxon>Gunneridae</taxon>
        <taxon>Pentapetalae</taxon>
        <taxon>asterids</taxon>
        <taxon>lamiids</taxon>
        <taxon>Solanales</taxon>
        <taxon>Solanaceae</taxon>
        <taxon>Solanoideae</taxon>
        <taxon>Datureae</taxon>
        <taxon>Datura</taxon>
    </lineage>
</organism>
<protein>
    <submittedName>
        <fullName evidence="2">Uncharacterized protein</fullName>
    </submittedName>
</protein>
<reference evidence="2 3" key="1">
    <citation type="journal article" date="2021" name="BMC Genomics">
        <title>Datura genome reveals duplications of psychoactive alkaloid biosynthetic genes and high mutation rate following tissue culture.</title>
        <authorList>
            <person name="Rajewski A."/>
            <person name="Carter-House D."/>
            <person name="Stajich J."/>
            <person name="Litt A."/>
        </authorList>
    </citation>
    <scope>NUCLEOTIDE SEQUENCE [LARGE SCALE GENOMIC DNA]</scope>
    <source>
        <strain evidence="2">AR-01</strain>
    </source>
</reference>
<evidence type="ECO:0000313" key="2">
    <source>
        <dbReference type="EMBL" id="MCD9640856.1"/>
    </source>
</evidence>
<dbReference type="Proteomes" id="UP000823775">
    <property type="component" value="Unassembled WGS sequence"/>
</dbReference>
<name>A0ABS8V1B0_DATST</name>
<evidence type="ECO:0000256" key="1">
    <source>
        <dbReference type="SAM" id="Coils"/>
    </source>
</evidence>
<feature type="coiled-coil region" evidence="1">
    <location>
        <begin position="67"/>
        <end position="94"/>
    </location>
</feature>
<keyword evidence="1" id="KW-0175">Coiled coil</keyword>